<evidence type="ECO:0000256" key="1">
    <source>
        <dbReference type="ARBA" id="ARBA00022612"/>
    </source>
</evidence>
<accession>A0A6J5FK29</accession>
<reference evidence="4 5" key="1">
    <citation type="submission" date="2020-04" db="EMBL/GenBank/DDBJ databases">
        <authorList>
            <person name="De Canck E."/>
        </authorList>
    </citation>
    <scope>NUCLEOTIDE SEQUENCE [LARGE SCALE GENOMIC DNA]</scope>
    <source>
        <strain evidence="4 5">LMG 27177</strain>
    </source>
</reference>
<keyword evidence="1" id="KW-1188">Viral release from host cell</keyword>
<feature type="region of interest" description="Disordered" evidence="3">
    <location>
        <begin position="153"/>
        <end position="181"/>
    </location>
</feature>
<dbReference type="AlphaFoldDB" id="A0A6J5FK29"/>
<keyword evidence="2" id="KW-0231">Viral genome packaging</keyword>
<dbReference type="Proteomes" id="UP000494252">
    <property type="component" value="Unassembled WGS sequence"/>
</dbReference>
<evidence type="ECO:0000256" key="2">
    <source>
        <dbReference type="ARBA" id="ARBA00023219"/>
    </source>
</evidence>
<organism evidence="4 5">
    <name type="scientific">Paraburkholderia fynbosensis</name>
    <dbReference type="NCBI Taxonomy" id="1200993"/>
    <lineage>
        <taxon>Bacteria</taxon>
        <taxon>Pseudomonadati</taxon>
        <taxon>Pseudomonadota</taxon>
        <taxon>Betaproteobacteria</taxon>
        <taxon>Burkholderiales</taxon>
        <taxon>Burkholderiaceae</taxon>
        <taxon>Paraburkholderia</taxon>
    </lineage>
</organism>
<dbReference type="InterPro" id="IPR052404">
    <property type="entry name" value="SPP1-like_terminase"/>
</dbReference>
<gene>
    <name evidence="4" type="ORF">LMG27177_01168</name>
</gene>
<sequence>MPDLTPKQARFVEEYLVDLNATQAAIRAGYSKGTARAIASENLSKPDIQQAIAEAMKKREKRTQITQDRVLLELGRIAFFDPRRLFDADGNPVPINELDDDTAAALAGLDVTEEFAGEGEKRALRSLTKKYKVSDKNTALTNAMRHLGMLRDKLEHSGPNGGPLQVERVRLNMQPVEELPE</sequence>
<evidence type="ECO:0000313" key="5">
    <source>
        <dbReference type="Proteomes" id="UP000494252"/>
    </source>
</evidence>
<name>A0A6J5FK29_9BURK</name>
<dbReference type="PANTHER" id="PTHR41328:SF2">
    <property type="entry name" value="TERMINASE SMALL SUBUNIT"/>
    <property type="match status" value="1"/>
</dbReference>
<dbReference type="Gene3D" id="1.10.10.1400">
    <property type="entry name" value="Terminase, small subunit, N-terminal DNA-binding domain, HTH motif"/>
    <property type="match status" value="1"/>
</dbReference>
<evidence type="ECO:0000313" key="4">
    <source>
        <dbReference type="EMBL" id="CAB3782109.1"/>
    </source>
</evidence>
<dbReference type="InterPro" id="IPR038713">
    <property type="entry name" value="Terminase_Gp1_N_sf"/>
</dbReference>
<proteinExistence type="predicted"/>
<dbReference type="Pfam" id="PF03592">
    <property type="entry name" value="Terminase_2"/>
    <property type="match status" value="1"/>
</dbReference>
<protein>
    <recommendedName>
        <fullName evidence="6">Terminase small subunit</fullName>
    </recommendedName>
</protein>
<dbReference type="EMBL" id="CADIKI010000003">
    <property type="protein sequence ID" value="CAB3782109.1"/>
    <property type="molecule type" value="Genomic_DNA"/>
</dbReference>
<keyword evidence="5" id="KW-1185">Reference proteome</keyword>
<dbReference type="PANTHER" id="PTHR41328">
    <property type="entry name" value="TERMINASE SMALL SUBUNIT-RELATED"/>
    <property type="match status" value="1"/>
</dbReference>
<dbReference type="RefSeq" id="WP_175158514.1">
    <property type="nucleotide sequence ID" value="NZ_CADIKI010000003.1"/>
</dbReference>
<dbReference type="GO" id="GO:0051276">
    <property type="term" value="P:chromosome organization"/>
    <property type="evidence" value="ECO:0007669"/>
    <property type="project" value="InterPro"/>
</dbReference>
<evidence type="ECO:0000256" key="3">
    <source>
        <dbReference type="SAM" id="MobiDB-lite"/>
    </source>
</evidence>
<evidence type="ECO:0008006" key="6">
    <source>
        <dbReference type="Google" id="ProtNLM"/>
    </source>
</evidence>
<dbReference type="InterPro" id="IPR005335">
    <property type="entry name" value="Terminase_ssu"/>
</dbReference>